<evidence type="ECO:0000256" key="7">
    <source>
        <dbReference type="ARBA" id="ARBA00023004"/>
    </source>
</evidence>
<comment type="similarity">
    <text evidence="2">Belongs to the class-V pyridoxal-phosphate-dependent aminotransferase family. NifS/IscS subfamily.</text>
</comment>
<accession>A9BAE6</accession>
<dbReference type="OrthoDB" id="9808002at2"/>
<evidence type="ECO:0000256" key="1">
    <source>
        <dbReference type="ARBA" id="ARBA00001933"/>
    </source>
</evidence>
<keyword evidence="8" id="KW-0411">Iron-sulfur</keyword>
<keyword evidence="6" id="KW-0663">Pyridoxal phosphate</keyword>
<evidence type="ECO:0000313" key="12">
    <source>
        <dbReference type="EMBL" id="ABX08808.1"/>
    </source>
</evidence>
<reference evidence="12 13" key="1">
    <citation type="journal article" date="2007" name="PLoS Genet.">
        <title>Patterns and implications of gene gain and loss in the evolution of Prochlorococcus.</title>
        <authorList>
            <person name="Kettler G.C."/>
            <person name="Martiny A.C."/>
            <person name="Huang K."/>
            <person name="Zucker J."/>
            <person name="Coleman M.L."/>
            <person name="Rodrigue S."/>
            <person name="Chen F."/>
            <person name="Lapidus A."/>
            <person name="Ferriera S."/>
            <person name="Johnson J."/>
            <person name="Steglich C."/>
            <person name="Church G.M."/>
            <person name="Richardson P."/>
            <person name="Chisholm S.W."/>
        </authorList>
    </citation>
    <scope>NUCLEOTIDE SEQUENCE [LARGE SCALE GENOMIC DNA]</scope>
    <source>
        <strain evidence="13">MIT 9211</strain>
    </source>
</reference>
<dbReference type="Proteomes" id="UP000000788">
    <property type="component" value="Chromosome"/>
</dbReference>
<dbReference type="KEGG" id="pmj:P9211_08771"/>
<comment type="catalytic activity">
    <reaction evidence="9">
        <text>(sulfur carrier)-H + L-cysteine = (sulfur carrier)-SH + L-alanine</text>
        <dbReference type="Rhea" id="RHEA:43892"/>
        <dbReference type="Rhea" id="RHEA-COMP:14737"/>
        <dbReference type="Rhea" id="RHEA-COMP:14739"/>
        <dbReference type="ChEBI" id="CHEBI:29917"/>
        <dbReference type="ChEBI" id="CHEBI:35235"/>
        <dbReference type="ChEBI" id="CHEBI:57972"/>
        <dbReference type="ChEBI" id="CHEBI:64428"/>
        <dbReference type="EC" id="2.8.1.7"/>
    </reaction>
</comment>
<dbReference type="eggNOG" id="COG1104">
    <property type="taxonomic scope" value="Bacteria"/>
</dbReference>
<dbReference type="GO" id="GO:0008483">
    <property type="term" value="F:transaminase activity"/>
    <property type="evidence" value="ECO:0007669"/>
    <property type="project" value="UniProtKB-KW"/>
</dbReference>
<evidence type="ECO:0000256" key="4">
    <source>
        <dbReference type="ARBA" id="ARBA00022679"/>
    </source>
</evidence>
<dbReference type="InterPro" id="IPR016454">
    <property type="entry name" value="Cysteine_dSase"/>
</dbReference>
<keyword evidence="4 12" id="KW-0808">Transferase</keyword>
<dbReference type="InterPro" id="IPR015421">
    <property type="entry name" value="PyrdxlP-dep_Trfase_major"/>
</dbReference>
<dbReference type="RefSeq" id="WP_012195430.1">
    <property type="nucleotide sequence ID" value="NC_009976.1"/>
</dbReference>
<dbReference type="PROSITE" id="PS00595">
    <property type="entry name" value="AA_TRANSFER_CLASS_5"/>
    <property type="match status" value="1"/>
</dbReference>
<dbReference type="STRING" id="93059.P9211_08771"/>
<dbReference type="PIRSF" id="PIRSF005572">
    <property type="entry name" value="NifS"/>
    <property type="match status" value="1"/>
</dbReference>
<sequence length="399" mass="44334">MRYNTTSNNSNLYLDACSTTPPLKSVIEEISRIQMYQWGNPSSLHKFGLRSAEILERSRYDIAKCFKFKEDQIVFTSGATESINLAIRGSLVNTNPGRIVISSVEHPAVVSATQALIRYGWEVITWPVDNHGIIKLEYLEELVSPPTKLVSLIWGQSEIGSIQPVKLVGEICRNKNIIFHIDASQIISQGLFNLDDIYFDLISLSAHKFQGPQGIGMLLMGDNIKDCLTRFHGAGEQEYGIRSGTQAVALVAGMSIAVNSIKKRLYCEHEDTIFEETKVKNLTNLLRKELTLIKGLKLTGHPSKRLPHHLSFTVSDENNSPISGRDIVRELSRKGLFISSGTACSSGQANDSLILEAIGVEKQLRQSGIRLSLGPWLCGQDLNQIPSILRTVIEFLTIR</sequence>
<dbReference type="InterPro" id="IPR015424">
    <property type="entry name" value="PyrdxlP-dep_Trfase"/>
</dbReference>
<dbReference type="InterPro" id="IPR000192">
    <property type="entry name" value="Aminotrans_V_dom"/>
</dbReference>
<dbReference type="GO" id="GO:0031071">
    <property type="term" value="F:cysteine desulfurase activity"/>
    <property type="evidence" value="ECO:0007669"/>
    <property type="project" value="UniProtKB-EC"/>
</dbReference>
<organism evidence="12 13">
    <name type="scientific">Prochlorococcus marinus (strain MIT 9211)</name>
    <dbReference type="NCBI Taxonomy" id="93059"/>
    <lineage>
        <taxon>Bacteria</taxon>
        <taxon>Bacillati</taxon>
        <taxon>Cyanobacteriota</taxon>
        <taxon>Cyanophyceae</taxon>
        <taxon>Synechococcales</taxon>
        <taxon>Prochlorococcaceae</taxon>
        <taxon>Prochlorococcus</taxon>
    </lineage>
</organism>
<dbReference type="EC" id="2.8.1.7" evidence="3"/>
<evidence type="ECO:0000256" key="3">
    <source>
        <dbReference type="ARBA" id="ARBA00012239"/>
    </source>
</evidence>
<keyword evidence="13" id="KW-1185">Reference proteome</keyword>
<evidence type="ECO:0000313" key="13">
    <source>
        <dbReference type="Proteomes" id="UP000000788"/>
    </source>
</evidence>
<dbReference type="Gene3D" id="3.40.640.10">
    <property type="entry name" value="Type I PLP-dependent aspartate aminotransferase-like (Major domain)"/>
    <property type="match status" value="1"/>
</dbReference>
<protein>
    <recommendedName>
        <fullName evidence="3">cysteine desulfurase</fullName>
        <ecNumber evidence="3">2.8.1.7</ecNumber>
    </recommendedName>
</protein>
<dbReference type="SUPFAM" id="SSF53383">
    <property type="entry name" value="PLP-dependent transferases"/>
    <property type="match status" value="1"/>
</dbReference>
<evidence type="ECO:0000256" key="10">
    <source>
        <dbReference type="RuleBase" id="RU004504"/>
    </source>
</evidence>
<evidence type="ECO:0000256" key="8">
    <source>
        <dbReference type="ARBA" id="ARBA00023014"/>
    </source>
</evidence>
<evidence type="ECO:0000256" key="5">
    <source>
        <dbReference type="ARBA" id="ARBA00022723"/>
    </source>
</evidence>
<keyword evidence="5" id="KW-0479">Metal-binding</keyword>
<keyword evidence="12" id="KW-0032">Aminotransferase</keyword>
<dbReference type="Pfam" id="PF00266">
    <property type="entry name" value="Aminotran_5"/>
    <property type="match status" value="1"/>
</dbReference>
<proteinExistence type="inferred from homology"/>
<comment type="cofactor">
    <cofactor evidence="1 10">
        <name>pyridoxal 5'-phosphate</name>
        <dbReference type="ChEBI" id="CHEBI:597326"/>
    </cofactor>
</comment>
<dbReference type="EMBL" id="CP000878">
    <property type="protein sequence ID" value="ABX08808.1"/>
    <property type="molecule type" value="Genomic_DNA"/>
</dbReference>
<dbReference type="Gene3D" id="3.90.1150.10">
    <property type="entry name" value="Aspartate Aminotransferase, domain 1"/>
    <property type="match status" value="1"/>
</dbReference>
<dbReference type="HOGENOM" id="CLU_003433_0_0_3"/>
<keyword evidence="7" id="KW-0408">Iron</keyword>
<gene>
    <name evidence="12" type="ordered locus">P9211_08771</name>
</gene>
<evidence type="ECO:0000259" key="11">
    <source>
        <dbReference type="Pfam" id="PF00266"/>
    </source>
</evidence>
<evidence type="ECO:0000256" key="9">
    <source>
        <dbReference type="ARBA" id="ARBA00050776"/>
    </source>
</evidence>
<evidence type="ECO:0000256" key="2">
    <source>
        <dbReference type="ARBA" id="ARBA00006490"/>
    </source>
</evidence>
<dbReference type="InterPro" id="IPR020578">
    <property type="entry name" value="Aminotrans_V_PyrdxlP_BS"/>
</dbReference>
<evidence type="ECO:0000256" key="6">
    <source>
        <dbReference type="ARBA" id="ARBA00022898"/>
    </source>
</evidence>
<dbReference type="PANTHER" id="PTHR11601">
    <property type="entry name" value="CYSTEINE DESULFURYLASE FAMILY MEMBER"/>
    <property type="match status" value="1"/>
</dbReference>
<dbReference type="InterPro" id="IPR015422">
    <property type="entry name" value="PyrdxlP-dep_Trfase_small"/>
</dbReference>
<dbReference type="GO" id="GO:0046872">
    <property type="term" value="F:metal ion binding"/>
    <property type="evidence" value="ECO:0007669"/>
    <property type="project" value="UniProtKB-KW"/>
</dbReference>
<dbReference type="AlphaFoldDB" id="A9BAE6"/>
<dbReference type="GO" id="GO:0051536">
    <property type="term" value="F:iron-sulfur cluster binding"/>
    <property type="evidence" value="ECO:0007669"/>
    <property type="project" value="UniProtKB-KW"/>
</dbReference>
<name>A9BAE6_PROM4</name>
<feature type="domain" description="Aminotransferase class V" evidence="11">
    <location>
        <begin position="13"/>
        <end position="382"/>
    </location>
</feature>
<dbReference type="PANTHER" id="PTHR11601:SF34">
    <property type="entry name" value="CYSTEINE DESULFURASE"/>
    <property type="match status" value="1"/>
</dbReference>